<dbReference type="Proteomes" id="UP001146793">
    <property type="component" value="Unassembled WGS sequence"/>
</dbReference>
<reference evidence="4" key="1">
    <citation type="submission" date="2022-08" db="EMBL/GenBank/DDBJ databases">
        <title>Novel sulphate-reducing endosymbionts in the free-living metamonad Anaeramoeba.</title>
        <authorList>
            <person name="Jerlstrom-Hultqvist J."/>
            <person name="Cepicka I."/>
            <person name="Gallot-Lavallee L."/>
            <person name="Salas-Leiva D."/>
            <person name="Curtis B.A."/>
            <person name="Zahonova K."/>
            <person name="Pipaliya S."/>
            <person name="Dacks J."/>
            <person name="Roger A.J."/>
        </authorList>
    </citation>
    <scope>NUCLEOTIDE SEQUENCE</scope>
    <source>
        <strain evidence="4">Busselton2</strain>
    </source>
</reference>
<dbReference type="GO" id="GO:0051131">
    <property type="term" value="P:chaperone-mediated protein complex assembly"/>
    <property type="evidence" value="ECO:0007669"/>
    <property type="project" value="TreeGrafter"/>
</dbReference>
<accession>A0AAV8A2J6</accession>
<dbReference type="Gene3D" id="1.10.287.370">
    <property type="match status" value="1"/>
</dbReference>
<evidence type="ECO:0000256" key="3">
    <source>
        <dbReference type="SAM" id="Coils"/>
    </source>
</evidence>
<feature type="coiled-coil region" evidence="3">
    <location>
        <begin position="101"/>
        <end position="149"/>
    </location>
</feature>
<evidence type="ECO:0000313" key="5">
    <source>
        <dbReference type="Proteomes" id="UP001146793"/>
    </source>
</evidence>
<dbReference type="EMBL" id="JANTQA010000015">
    <property type="protein sequence ID" value="KAJ3448439.1"/>
    <property type="molecule type" value="Genomic_DNA"/>
</dbReference>
<protein>
    <submittedName>
        <fullName evidence="4">Prefoldin subunit</fullName>
    </submittedName>
</protein>
<dbReference type="GO" id="GO:0005737">
    <property type="term" value="C:cytoplasm"/>
    <property type="evidence" value="ECO:0007669"/>
    <property type="project" value="TreeGrafter"/>
</dbReference>
<dbReference type="PANTHER" id="PTHR21431">
    <property type="entry name" value="PREFOLDIN SUBUNIT 6"/>
    <property type="match status" value="1"/>
</dbReference>
<dbReference type="GO" id="GO:0006457">
    <property type="term" value="P:protein folding"/>
    <property type="evidence" value="ECO:0007669"/>
    <property type="project" value="InterPro"/>
</dbReference>
<dbReference type="PANTHER" id="PTHR21431:SF0">
    <property type="entry name" value="PREFOLDIN SUBUNIT 6"/>
    <property type="match status" value="1"/>
</dbReference>
<dbReference type="GO" id="GO:0051082">
    <property type="term" value="F:unfolded protein binding"/>
    <property type="evidence" value="ECO:0007669"/>
    <property type="project" value="InterPro"/>
</dbReference>
<name>A0AAV8A2J6_9EUKA</name>
<dbReference type="InterPro" id="IPR002777">
    <property type="entry name" value="PFD_beta-like"/>
</dbReference>
<evidence type="ECO:0000256" key="2">
    <source>
        <dbReference type="ARBA" id="ARBA00023186"/>
    </source>
</evidence>
<comment type="caution">
    <text evidence="4">The sequence shown here is derived from an EMBL/GenBank/DDBJ whole genome shotgun (WGS) entry which is preliminary data.</text>
</comment>
<gene>
    <name evidence="4" type="ORF">M0812_00919</name>
</gene>
<proteinExistence type="inferred from homology"/>
<evidence type="ECO:0000313" key="4">
    <source>
        <dbReference type="EMBL" id="KAJ3448439.1"/>
    </source>
</evidence>
<dbReference type="Pfam" id="PF01920">
    <property type="entry name" value="Prefoldin_2"/>
    <property type="match status" value="1"/>
</dbReference>
<dbReference type="SUPFAM" id="SSF46579">
    <property type="entry name" value="Prefoldin"/>
    <property type="match status" value="1"/>
</dbReference>
<evidence type="ECO:0000256" key="1">
    <source>
        <dbReference type="ARBA" id="ARBA00008045"/>
    </source>
</evidence>
<dbReference type="GO" id="GO:0016272">
    <property type="term" value="C:prefoldin complex"/>
    <property type="evidence" value="ECO:0007669"/>
    <property type="project" value="InterPro"/>
</dbReference>
<comment type="similarity">
    <text evidence="1">Belongs to the prefoldin subunit beta family.</text>
</comment>
<organism evidence="4 5">
    <name type="scientific">Anaeramoeba flamelloides</name>
    <dbReference type="NCBI Taxonomy" id="1746091"/>
    <lineage>
        <taxon>Eukaryota</taxon>
        <taxon>Metamonada</taxon>
        <taxon>Anaeramoebidae</taxon>
        <taxon>Anaeramoeba</taxon>
    </lineage>
</organism>
<dbReference type="GO" id="GO:0051087">
    <property type="term" value="F:protein-folding chaperone binding"/>
    <property type="evidence" value="ECO:0007669"/>
    <property type="project" value="TreeGrafter"/>
</dbReference>
<sequence length="160" mass="19077">MATNKKAINPPSINEKLLERLKYFSFFEFYPNQDSFLYRMNTDFEKELRQLTIFQNEIKKLQTGQIDIVTKLNESKFVFQELKLLPKTAKVYQLVGPTLLEVTLNEAKENVENRLDLLSKEEKKTLERIKETQQKHDKKKNELIAFQRKLMQPKQVPKKK</sequence>
<keyword evidence="2" id="KW-0143">Chaperone</keyword>
<dbReference type="AlphaFoldDB" id="A0AAV8A2J6"/>
<dbReference type="InterPro" id="IPR009053">
    <property type="entry name" value="Prefoldin"/>
</dbReference>
<keyword evidence="3" id="KW-0175">Coiled coil</keyword>